<evidence type="ECO:0000259" key="6">
    <source>
        <dbReference type="Pfam" id="PF00916"/>
    </source>
</evidence>
<proteinExistence type="predicted"/>
<name>A0AAU9CUV3_9BACT</name>
<keyword evidence="4 5" id="KW-0472">Membrane</keyword>
<dbReference type="AlphaFoldDB" id="A0AAU9CUV3"/>
<feature type="transmembrane region" description="Helical" evidence="5">
    <location>
        <begin position="399"/>
        <end position="426"/>
    </location>
</feature>
<keyword evidence="2 5" id="KW-0812">Transmembrane</keyword>
<dbReference type="Pfam" id="PF00916">
    <property type="entry name" value="Sulfate_transp"/>
    <property type="match status" value="1"/>
</dbReference>
<feature type="transmembrane region" description="Helical" evidence="5">
    <location>
        <begin position="305"/>
        <end position="324"/>
    </location>
</feature>
<feature type="transmembrane region" description="Helical" evidence="5">
    <location>
        <begin position="263"/>
        <end position="285"/>
    </location>
</feature>
<dbReference type="InterPro" id="IPR001902">
    <property type="entry name" value="SLC26A/SulP_fam"/>
</dbReference>
<dbReference type="Proteomes" id="UP001348817">
    <property type="component" value="Plasmid pFA6"/>
</dbReference>
<evidence type="ECO:0000313" key="8">
    <source>
        <dbReference type="Proteomes" id="UP001348817"/>
    </source>
</evidence>
<feature type="transmembrane region" description="Helical" evidence="5">
    <location>
        <begin position="50"/>
        <end position="81"/>
    </location>
</feature>
<feature type="transmembrane region" description="Helical" evidence="5">
    <location>
        <begin position="87"/>
        <end position="107"/>
    </location>
</feature>
<feature type="transmembrane region" description="Helical" evidence="5">
    <location>
        <begin position="202"/>
        <end position="222"/>
    </location>
</feature>
<evidence type="ECO:0000256" key="4">
    <source>
        <dbReference type="ARBA" id="ARBA00023136"/>
    </source>
</evidence>
<evidence type="ECO:0000313" key="7">
    <source>
        <dbReference type="EMBL" id="BDD12841.1"/>
    </source>
</evidence>
<keyword evidence="7" id="KW-0614">Plasmid</keyword>
<reference evidence="7 8" key="1">
    <citation type="submission" date="2021-12" db="EMBL/GenBank/DDBJ databases">
        <title>Genome sequencing of bacteria with rrn-lacking chromosome and rrn-plasmid.</title>
        <authorList>
            <person name="Anda M."/>
            <person name="Iwasaki W."/>
        </authorList>
    </citation>
    <scope>NUCLEOTIDE SEQUENCE [LARGE SCALE GENOMIC DNA]</scope>
    <source>
        <strain evidence="7 8">DSM 100852</strain>
        <plasmid evidence="7 8">pFA6</plasmid>
    </source>
</reference>
<geneLocation type="plasmid" evidence="7 8">
    <name>pFA6</name>
</geneLocation>
<accession>A0AAU9CUV3</accession>
<evidence type="ECO:0000256" key="1">
    <source>
        <dbReference type="ARBA" id="ARBA00004141"/>
    </source>
</evidence>
<evidence type="ECO:0000256" key="3">
    <source>
        <dbReference type="ARBA" id="ARBA00022989"/>
    </source>
</evidence>
<feature type="transmembrane region" description="Helical" evidence="5">
    <location>
        <begin position="171"/>
        <end position="190"/>
    </location>
</feature>
<feature type="transmembrane region" description="Helical" evidence="5">
    <location>
        <begin position="114"/>
        <end position="134"/>
    </location>
</feature>
<comment type="subcellular location">
    <subcellularLocation>
        <location evidence="1">Membrane</location>
        <topology evidence="1">Multi-pass membrane protein</topology>
    </subcellularLocation>
</comment>
<feature type="domain" description="SLC26A/SulP transporter" evidence="6">
    <location>
        <begin position="13"/>
        <end position="394"/>
    </location>
</feature>
<feature type="transmembrane region" description="Helical" evidence="5">
    <location>
        <begin position="360"/>
        <end position="378"/>
    </location>
</feature>
<protein>
    <submittedName>
        <fullName evidence="7">Membrane protein</fullName>
    </submittedName>
</protein>
<dbReference type="KEGG" id="fax:FUAX_52730"/>
<dbReference type="InterPro" id="IPR011547">
    <property type="entry name" value="SLC26A/SulP_dom"/>
</dbReference>
<sequence>MDSQDKQGFFANLRYDAPSSIVVFLVAMPLCLGIALASGAPLFSGIIAGIVGGIVVGSLSGSALGVSGPAAGLAVIIVSAINDLGSFEALLLAVVFSGIIQIALGFLRAGVIGYYFPTAVIRGMLSGIGVFIILKQIPHAFGYDRDPVGDFSFLQVDGENTISGILNMLNFISPGALIIAAISMAILILWEKPFISRLGFTKIIKGPLVAVLAGIGLNVYFADMPEFALKQDQLVALPIAGSFGGFMDLLTKPDFSQITNPQIYIVALTIAVVGSIETLLSVEAADKLDPQKRVTPTNRELKAQGVGNLISGLLGGLPVTQVIVRSSVNVQTGGRTKASAIMHGVLLFVCALSIPKLLNLIPFSSLASILIVVGFKLAKPALFKEMYSRGFSQFVPFVVTILGIVFIDLLMGIALGMIVAIFHILWNNYKTPYFFEAKDYRPGEPIRIRLAEDVSFLNKAGVLRTLKHIPDHSTVIIDASNTRSVHIDVLEIIDDYKANAETKGIELILEGFDKLGTYDDPVKQVSKVVGSDSKNKVA</sequence>
<dbReference type="PANTHER" id="PTHR11814">
    <property type="entry name" value="SULFATE TRANSPORTER"/>
    <property type="match status" value="1"/>
</dbReference>
<keyword evidence="8" id="KW-1185">Reference proteome</keyword>
<keyword evidence="3 5" id="KW-1133">Transmembrane helix</keyword>
<dbReference type="EMBL" id="AP025320">
    <property type="protein sequence ID" value="BDD12841.1"/>
    <property type="molecule type" value="Genomic_DNA"/>
</dbReference>
<evidence type="ECO:0000256" key="2">
    <source>
        <dbReference type="ARBA" id="ARBA00022692"/>
    </source>
</evidence>
<gene>
    <name evidence="7" type="ORF">FUAX_52730</name>
</gene>
<dbReference type="GO" id="GO:0055085">
    <property type="term" value="P:transmembrane transport"/>
    <property type="evidence" value="ECO:0007669"/>
    <property type="project" value="InterPro"/>
</dbReference>
<organism evidence="7 8">
    <name type="scientific">Fulvitalea axinellae</name>
    <dbReference type="NCBI Taxonomy" id="1182444"/>
    <lineage>
        <taxon>Bacteria</taxon>
        <taxon>Pseudomonadati</taxon>
        <taxon>Bacteroidota</taxon>
        <taxon>Cytophagia</taxon>
        <taxon>Cytophagales</taxon>
        <taxon>Persicobacteraceae</taxon>
        <taxon>Fulvitalea</taxon>
    </lineage>
</organism>
<feature type="transmembrane region" description="Helical" evidence="5">
    <location>
        <begin position="20"/>
        <end position="43"/>
    </location>
</feature>
<evidence type="ECO:0000256" key="5">
    <source>
        <dbReference type="SAM" id="Phobius"/>
    </source>
</evidence>
<dbReference type="GO" id="GO:0016020">
    <property type="term" value="C:membrane"/>
    <property type="evidence" value="ECO:0007669"/>
    <property type="project" value="UniProtKB-SubCell"/>
</dbReference>
<dbReference type="RefSeq" id="WP_338395979.1">
    <property type="nucleotide sequence ID" value="NZ_AP025320.1"/>
</dbReference>